<keyword evidence="2" id="KW-1185">Reference proteome</keyword>
<gene>
    <name evidence="1" type="ORF">N3K66_004062</name>
</gene>
<dbReference type="Proteomes" id="UP001163324">
    <property type="component" value="Chromosome 3"/>
</dbReference>
<evidence type="ECO:0000313" key="2">
    <source>
        <dbReference type="Proteomes" id="UP001163324"/>
    </source>
</evidence>
<proteinExistence type="predicted"/>
<accession>A0ACC0V6Y6</accession>
<dbReference type="EMBL" id="CM047942">
    <property type="protein sequence ID" value="KAI9902245.1"/>
    <property type="molecule type" value="Genomic_DNA"/>
</dbReference>
<comment type="caution">
    <text evidence="1">The sequence shown here is derived from an EMBL/GenBank/DDBJ whole genome shotgun (WGS) entry which is preliminary data.</text>
</comment>
<reference evidence="1" key="1">
    <citation type="submission" date="2022-10" db="EMBL/GenBank/DDBJ databases">
        <title>Complete Genome of Trichothecium roseum strain YXFP-22015, a Plant Pathogen Isolated from Citrus.</title>
        <authorList>
            <person name="Wang Y."/>
            <person name="Zhu L."/>
        </authorList>
    </citation>
    <scope>NUCLEOTIDE SEQUENCE</scope>
    <source>
        <strain evidence="1">YXFP-22015</strain>
    </source>
</reference>
<organism evidence="1 2">
    <name type="scientific">Trichothecium roseum</name>
    <dbReference type="NCBI Taxonomy" id="47278"/>
    <lineage>
        <taxon>Eukaryota</taxon>
        <taxon>Fungi</taxon>
        <taxon>Dikarya</taxon>
        <taxon>Ascomycota</taxon>
        <taxon>Pezizomycotina</taxon>
        <taxon>Sordariomycetes</taxon>
        <taxon>Hypocreomycetidae</taxon>
        <taxon>Hypocreales</taxon>
        <taxon>Hypocreales incertae sedis</taxon>
        <taxon>Trichothecium</taxon>
    </lineage>
</organism>
<name>A0ACC0V6Y6_9HYPO</name>
<sequence>MVIGLLAITAIPTVTGVGQAISAQKKQNAVAKEQVKFHMEAMMLDDASGRWKDVASVVLADQKVLLDMPDDPAPGHPFCGWYFKYPGEEGYLGLVSSIAVDPPMLNWIYADAGTGQLRHGGRKDTVGHVIGSWGWSRDETLLVLRGEDGYGSFVARRGDGDSDDTRWRVYWDPEGKVEGARPVRLRRRMQLGIDSSYVRN</sequence>
<evidence type="ECO:0000313" key="1">
    <source>
        <dbReference type="EMBL" id="KAI9902245.1"/>
    </source>
</evidence>
<protein>
    <submittedName>
        <fullName evidence="1">Uncharacterized protein</fullName>
    </submittedName>
</protein>